<proteinExistence type="predicted"/>
<organism evidence="1 2">
    <name type="scientific">Thalassoglobus neptunius</name>
    <dbReference type="NCBI Taxonomy" id="1938619"/>
    <lineage>
        <taxon>Bacteria</taxon>
        <taxon>Pseudomonadati</taxon>
        <taxon>Planctomycetota</taxon>
        <taxon>Planctomycetia</taxon>
        <taxon>Planctomycetales</taxon>
        <taxon>Planctomycetaceae</taxon>
        <taxon>Thalassoglobus</taxon>
    </lineage>
</organism>
<evidence type="ECO:0000313" key="2">
    <source>
        <dbReference type="Proteomes" id="UP000317243"/>
    </source>
</evidence>
<evidence type="ECO:0008006" key="3">
    <source>
        <dbReference type="Google" id="ProtNLM"/>
    </source>
</evidence>
<protein>
    <recommendedName>
        <fullName evidence="3">HNH endonuclease</fullName>
    </recommendedName>
</protein>
<dbReference type="AlphaFoldDB" id="A0A5C5WLY9"/>
<keyword evidence="2" id="KW-1185">Reference proteome</keyword>
<dbReference type="EMBL" id="SIHI01000010">
    <property type="protein sequence ID" value="TWT51816.1"/>
    <property type="molecule type" value="Genomic_DNA"/>
</dbReference>
<dbReference type="Proteomes" id="UP000317243">
    <property type="component" value="Unassembled WGS sequence"/>
</dbReference>
<gene>
    <name evidence="1" type="ORF">KOR42_32890</name>
</gene>
<comment type="caution">
    <text evidence="1">The sequence shown here is derived from an EMBL/GenBank/DDBJ whole genome shotgun (WGS) entry which is preliminary data.</text>
</comment>
<evidence type="ECO:0000313" key="1">
    <source>
        <dbReference type="EMBL" id="TWT51816.1"/>
    </source>
</evidence>
<sequence>MSSHERKVEGYKIRRRILTQAMGGKCSQCESTEELEFHHLYQREWVASKTSRWSRQRQYEEEFDNGLLTLLCADCNKRAGKPSSPAPQGEEVPF</sequence>
<accession>A0A5C5WLY9</accession>
<name>A0A5C5WLY9_9PLAN</name>
<reference evidence="1 2" key="1">
    <citation type="submission" date="2019-02" db="EMBL/GenBank/DDBJ databases">
        <title>Deep-cultivation of Planctomycetes and their phenomic and genomic characterization uncovers novel biology.</title>
        <authorList>
            <person name="Wiegand S."/>
            <person name="Jogler M."/>
            <person name="Boedeker C."/>
            <person name="Pinto D."/>
            <person name="Vollmers J."/>
            <person name="Rivas-Marin E."/>
            <person name="Kohn T."/>
            <person name="Peeters S.H."/>
            <person name="Heuer A."/>
            <person name="Rast P."/>
            <person name="Oberbeckmann S."/>
            <person name="Bunk B."/>
            <person name="Jeske O."/>
            <person name="Meyerdierks A."/>
            <person name="Storesund J.E."/>
            <person name="Kallscheuer N."/>
            <person name="Luecker S."/>
            <person name="Lage O.M."/>
            <person name="Pohl T."/>
            <person name="Merkel B.J."/>
            <person name="Hornburger P."/>
            <person name="Mueller R.-W."/>
            <person name="Bruemmer F."/>
            <person name="Labrenz M."/>
            <person name="Spormann A.M."/>
            <person name="Op Den Camp H."/>
            <person name="Overmann J."/>
            <person name="Amann R."/>
            <person name="Jetten M.S.M."/>
            <person name="Mascher T."/>
            <person name="Medema M.H."/>
            <person name="Devos D.P."/>
            <person name="Kaster A.-K."/>
            <person name="Ovreas L."/>
            <person name="Rohde M."/>
            <person name="Galperin M.Y."/>
            <person name="Jogler C."/>
        </authorList>
    </citation>
    <scope>NUCLEOTIDE SEQUENCE [LARGE SCALE GENOMIC DNA]</scope>
    <source>
        <strain evidence="1 2">KOR42</strain>
    </source>
</reference>